<feature type="domain" description="Bacteriophage tail tape measure C-terminal" evidence="2">
    <location>
        <begin position="599"/>
        <end position="682"/>
    </location>
</feature>
<organism evidence="3 4">
    <name type="scientific">Pseudomonas putida</name>
    <name type="common">Arthrobacter siderocapsulatus</name>
    <dbReference type="NCBI Taxonomy" id="303"/>
    <lineage>
        <taxon>Bacteria</taxon>
        <taxon>Pseudomonadati</taxon>
        <taxon>Pseudomonadota</taxon>
        <taxon>Gammaproteobacteria</taxon>
        <taxon>Pseudomonadales</taxon>
        <taxon>Pseudomonadaceae</taxon>
        <taxon>Pseudomonas</taxon>
    </lineage>
</organism>
<sequence>MASRSLGTLTLDLIAKIGGFTGPLDKASRDSQKRMAEIKKSAEDLGKGIGIALGAAPAVIAGIVTSSAMAAKEIANLSNLAGLTTTEFQRYAAGAASVGVEQNKLSDIFKDTNDKVGDFLATGGGELKNFFDTVAPKVGVTAEQFRNLNSADALQLYVSSLQKANVSQSQMTFFMEAIADEATALVPLLADGGKKFKELGDSAQATGMILDGTTVGAAKDFSNQLTTIGQYASSARTVLAAEFMPVLAQLAKDFVDTTKEAGGLQKRVRDFSNDLIEVGAMAASTGDGIGRAFKIVAIAMAGTFATAVAYFQSIGATANLVLSKITFGDLSADFKKNSDRMSTDAKDSARAANTIFLELGETMNKAWAGDAIREYVKSARAAAANLPKLAPPTVGNPGFVGQTEAQKAAAKAAEAAAKQLQSQFDTTEEGYKRQIALINTSTDKRKNATEVDKLAFELESGKLQGLTSQQQTRLEGLAAELDAKKALLKADQDAKKLAALQFNLDEDNRTAKEGLDMELAGAGQGDKYRERFRQMLAIEQDYNKQRREMYREYKEALLAEDPDAEANYQKETEALDNALTLRLEHQRDFYAQQDEMQSNWLDGVSDAWQNFADEAQNYTAMAADATTSILGSARSELSTFLSDVATGSADAGDALMDMITGFAKSMIGALADMAAQWLIYQGVQLLVGKSTQSVAAMGMVANAQATAFQAQLAAYASTAAIPVVGPALAPGAAVAAAMATAPMVAGVASTSLMGMAHGGYENIPREGTWLLDGGERVLAPNQNRDLTQYLRNANDAGAGGGGGGITIHAPVTVQAQPGMSDDAARRQGEMMAQGLKQQMEQVIYEATQQGGLLWRR</sequence>
<dbReference type="InterPro" id="IPR006431">
    <property type="entry name" value="Phage_tape_meas_C"/>
</dbReference>
<dbReference type="EMBL" id="RJAI01000003">
    <property type="protein sequence ID" value="RNF93695.1"/>
    <property type="molecule type" value="Genomic_DNA"/>
</dbReference>
<keyword evidence="1" id="KW-0175">Coiled coil</keyword>
<accession>A0A3M8TKS3</accession>
<evidence type="ECO:0000313" key="4">
    <source>
        <dbReference type="Proteomes" id="UP000278162"/>
    </source>
</evidence>
<feature type="coiled-coil region" evidence="1">
    <location>
        <begin position="403"/>
        <end position="430"/>
    </location>
</feature>
<protein>
    <submittedName>
        <fullName evidence="3">Tail tape measure protein</fullName>
    </submittedName>
</protein>
<evidence type="ECO:0000259" key="2">
    <source>
        <dbReference type="Pfam" id="PF09718"/>
    </source>
</evidence>
<dbReference type="Proteomes" id="UP000278162">
    <property type="component" value="Unassembled WGS sequence"/>
</dbReference>
<dbReference type="Pfam" id="PF09718">
    <property type="entry name" value="Tape_meas_lam_C"/>
    <property type="match status" value="1"/>
</dbReference>
<name>A0A3M8TKS3_PSEPU</name>
<comment type="caution">
    <text evidence="3">The sequence shown here is derived from an EMBL/GenBank/DDBJ whole genome shotgun (WGS) entry which is preliminary data.</text>
</comment>
<proteinExistence type="predicted"/>
<gene>
    <name evidence="3" type="ORF">EFK07_03210</name>
</gene>
<dbReference type="AlphaFoldDB" id="A0A3M8TKS3"/>
<reference evidence="3 4" key="1">
    <citation type="submission" date="2018-10" db="EMBL/GenBank/DDBJ databases">
        <title>An outbreak of IMP-63 producing strain in France.</title>
        <authorList>
            <person name="Bour M."/>
            <person name="Liapis E."/>
            <person name="Plesiat P."/>
        </authorList>
    </citation>
    <scope>NUCLEOTIDE SEQUENCE [LARGE SCALE GENOMIC DNA]</scope>
    <source>
        <strain evidence="3 4">12917</strain>
    </source>
</reference>
<evidence type="ECO:0000313" key="3">
    <source>
        <dbReference type="EMBL" id="RNF93695.1"/>
    </source>
</evidence>
<dbReference type="RefSeq" id="WP_123083815.1">
    <property type="nucleotide sequence ID" value="NZ_RJAI01000003.1"/>
</dbReference>
<evidence type="ECO:0000256" key="1">
    <source>
        <dbReference type="SAM" id="Coils"/>
    </source>
</evidence>